<comment type="caution">
    <text evidence="1">The sequence shown here is derived from an EMBL/GenBank/DDBJ whole genome shotgun (WGS) entry which is preliminary data.</text>
</comment>
<reference evidence="1 2" key="1">
    <citation type="journal article" date="2015" name="Stand. Genomic Sci.">
        <title>Genomic Encyclopedia of Bacterial and Archaeal Type Strains, Phase III: the genomes of soil and plant-associated and newly described type strains.</title>
        <authorList>
            <person name="Whitman W.B."/>
            <person name="Woyke T."/>
            <person name="Klenk H.P."/>
            <person name="Zhou Y."/>
            <person name="Lilburn T.G."/>
            <person name="Beck B.J."/>
            <person name="De Vos P."/>
            <person name="Vandamme P."/>
            <person name="Eisen J.A."/>
            <person name="Garrity G."/>
            <person name="Hugenholtz P."/>
            <person name="Kyrpides N.C."/>
        </authorList>
    </citation>
    <scope>NUCLEOTIDE SEQUENCE [LARGE SCALE GENOMIC DNA]</scope>
    <source>
        <strain evidence="1 2">CGMCC 1.10948</strain>
    </source>
</reference>
<organism evidence="1 2">
    <name type="scientific">Bradyrhizobium huanghuaihaiense</name>
    <dbReference type="NCBI Taxonomy" id="990078"/>
    <lineage>
        <taxon>Bacteria</taxon>
        <taxon>Pseudomonadati</taxon>
        <taxon>Pseudomonadota</taxon>
        <taxon>Alphaproteobacteria</taxon>
        <taxon>Hyphomicrobiales</taxon>
        <taxon>Nitrobacteraceae</taxon>
        <taxon>Bradyrhizobium</taxon>
    </lineage>
</organism>
<dbReference type="RefSeq" id="WP_018643956.1">
    <property type="nucleotide sequence ID" value="NZ_VLLA01000019.1"/>
</dbReference>
<dbReference type="AlphaFoldDB" id="A0A562R4N8"/>
<dbReference type="Pfam" id="PF13618">
    <property type="entry name" value="Gluconate_2-dh3"/>
    <property type="match status" value="1"/>
</dbReference>
<name>A0A562R4N8_9BRAD</name>
<accession>A0A562R4N8</accession>
<dbReference type="Proteomes" id="UP000316291">
    <property type="component" value="Unassembled WGS sequence"/>
</dbReference>
<evidence type="ECO:0000313" key="1">
    <source>
        <dbReference type="EMBL" id="TWI63793.1"/>
    </source>
</evidence>
<gene>
    <name evidence="1" type="ORF">IQ16_06102</name>
</gene>
<sequence length="198" mass="21917">MSHAFLDGYKPLYFSTTEWAFIRAACARLIPSEGEGPGALEARVPVFIDTQMAGDFGKASDWYMLGPHEPGANPLLGFQSPLTPAQIYRQSIALVDEWCTEQKGKAFAELGPDLQDEVLRDLQARKMPLKAELRDFFVLLLQNTKEGYFADPIYGGNYRMAAWKYIGFPGARGAYLEWANDKGAPYPLGPVSISGDRG</sequence>
<dbReference type="InterPro" id="IPR027056">
    <property type="entry name" value="Gluconate_2DH_su3"/>
</dbReference>
<proteinExistence type="predicted"/>
<dbReference type="EMBL" id="VLLA01000019">
    <property type="protein sequence ID" value="TWI63793.1"/>
    <property type="molecule type" value="Genomic_DNA"/>
</dbReference>
<evidence type="ECO:0000313" key="2">
    <source>
        <dbReference type="Proteomes" id="UP000316291"/>
    </source>
</evidence>
<protein>
    <submittedName>
        <fullName evidence="1">Gluconate 2-dehydrogenase gamma chain</fullName>
    </submittedName>
</protein>
<keyword evidence="2" id="KW-1185">Reference proteome</keyword>